<proteinExistence type="predicted"/>
<dbReference type="Proteomes" id="UP001297580">
    <property type="component" value="Chromosome"/>
</dbReference>
<organism evidence="3 4">
    <name type="scientific">Geobacillus thermodenitrificans</name>
    <dbReference type="NCBI Taxonomy" id="33940"/>
    <lineage>
        <taxon>Bacteria</taxon>
        <taxon>Bacillati</taxon>
        <taxon>Bacillota</taxon>
        <taxon>Bacilli</taxon>
        <taxon>Bacillales</taxon>
        <taxon>Anoxybacillaceae</taxon>
        <taxon>Geobacillus</taxon>
    </lineage>
</organism>
<dbReference type="SUPFAM" id="SSF54292">
    <property type="entry name" value="2Fe-2S ferredoxin-like"/>
    <property type="match status" value="1"/>
</dbReference>
<gene>
    <name evidence="3" type="ORF">HSX42_04885</name>
</gene>
<dbReference type="InterPro" id="IPR001041">
    <property type="entry name" value="2Fe-2S_ferredoxin-type"/>
</dbReference>
<evidence type="ECO:0000259" key="2">
    <source>
        <dbReference type="Pfam" id="PF00111"/>
    </source>
</evidence>
<dbReference type="Pfam" id="PF00111">
    <property type="entry name" value="Fer2"/>
    <property type="match status" value="1"/>
</dbReference>
<sequence>MQKRTCGRCAVTLLAGAHFLAPKTRREREKTNQPTKRLACQARMK</sequence>
<evidence type="ECO:0000313" key="3">
    <source>
        <dbReference type="EMBL" id="WMV77118.1"/>
    </source>
</evidence>
<reference evidence="3 4" key="1">
    <citation type="submission" date="2023-08" db="EMBL/GenBank/DDBJ databases">
        <title>Complete genome sequence of Geobacillus thermodenitrificans K1041, a genetically tractable strain representative of the genus Geobacillus.</title>
        <authorList>
            <person name="Kani S."/>
            <person name="Suzuki H."/>
        </authorList>
    </citation>
    <scope>NUCLEOTIDE SEQUENCE [LARGE SCALE GENOMIC DNA]</scope>
    <source>
        <strain evidence="3 4">K1041</strain>
    </source>
</reference>
<dbReference type="RefSeq" id="WP_223812826.1">
    <property type="nucleotide sequence ID" value="NZ_CP017690.1"/>
</dbReference>
<evidence type="ECO:0000256" key="1">
    <source>
        <dbReference type="SAM" id="MobiDB-lite"/>
    </source>
</evidence>
<name>A0ABY9QEZ3_GEOTD</name>
<protein>
    <submittedName>
        <fullName evidence="3">2Fe-2S iron-sulfur cluster-binding protein</fullName>
    </submittedName>
</protein>
<feature type="region of interest" description="Disordered" evidence="1">
    <location>
        <begin position="23"/>
        <end position="45"/>
    </location>
</feature>
<dbReference type="Gene3D" id="3.10.20.30">
    <property type="match status" value="1"/>
</dbReference>
<dbReference type="EMBL" id="CP133461">
    <property type="protein sequence ID" value="WMV77118.1"/>
    <property type="molecule type" value="Genomic_DNA"/>
</dbReference>
<accession>A0ABY9QEZ3</accession>
<dbReference type="InterPro" id="IPR012675">
    <property type="entry name" value="Beta-grasp_dom_sf"/>
</dbReference>
<keyword evidence="4" id="KW-1185">Reference proteome</keyword>
<feature type="domain" description="2Fe-2S ferredoxin-type" evidence="2">
    <location>
        <begin position="5"/>
        <end position="45"/>
    </location>
</feature>
<dbReference type="InterPro" id="IPR036010">
    <property type="entry name" value="2Fe-2S_ferredoxin-like_sf"/>
</dbReference>
<evidence type="ECO:0000313" key="4">
    <source>
        <dbReference type="Proteomes" id="UP001297580"/>
    </source>
</evidence>